<gene>
    <name evidence="14" type="ORF">HMPREF9238_01691</name>
</gene>
<feature type="transmembrane region" description="Helical" evidence="11">
    <location>
        <begin position="322"/>
        <end position="342"/>
    </location>
</feature>
<dbReference type="Pfam" id="PF17820">
    <property type="entry name" value="PDZ_6"/>
    <property type="match status" value="1"/>
</dbReference>
<keyword evidence="7" id="KW-0862">Zinc</keyword>
<feature type="transmembrane region" description="Helical" evidence="11">
    <location>
        <begin position="384"/>
        <end position="405"/>
    </location>
</feature>
<evidence type="ECO:0000256" key="9">
    <source>
        <dbReference type="ARBA" id="ARBA00023049"/>
    </source>
</evidence>
<keyword evidence="5 11" id="KW-0812">Transmembrane</keyword>
<keyword evidence="4" id="KW-0645">Protease</keyword>
<dbReference type="InterPro" id="IPR008915">
    <property type="entry name" value="Peptidase_M50"/>
</dbReference>
<evidence type="ECO:0000256" key="1">
    <source>
        <dbReference type="ARBA" id="ARBA00001947"/>
    </source>
</evidence>
<evidence type="ECO:0000256" key="5">
    <source>
        <dbReference type="ARBA" id="ARBA00022692"/>
    </source>
</evidence>
<dbReference type="InterPro" id="IPR036034">
    <property type="entry name" value="PDZ_sf"/>
</dbReference>
<keyword evidence="6" id="KW-0378">Hydrolase</keyword>
<dbReference type="GO" id="GO:0016020">
    <property type="term" value="C:membrane"/>
    <property type="evidence" value="ECO:0007669"/>
    <property type="project" value="UniProtKB-SubCell"/>
</dbReference>
<feature type="domain" description="PDZ" evidence="13">
    <location>
        <begin position="174"/>
        <end position="221"/>
    </location>
</feature>
<evidence type="ECO:0000256" key="11">
    <source>
        <dbReference type="SAM" id="Phobius"/>
    </source>
</evidence>
<dbReference type="Pfam" id="PF02163">
    <property type="entry name" value="Peptidase_M50"/>
    <property type="match status" value="1"/>
</dbReference>
<dbReference type="AlphaFoldDB" id="A0A9W5RCQ9"/>
<dbReference type="EMBL" id="AGWN01000005">
    <property type="protein sequence ID" value="EPD29375.1"/>
    <property type="molecule type" value="Genomic_DNA"/>
</dbReference>
<dbReference type="Proteomes" id="UP000014387">
    <property type="component" value="Unassembled WGS sequence"/>
</dbReference>
<organism evidence="14 15">
    <name type="scientific">Gleimia europaea ACS-120-V-Col10b</name>
    <dbReference type="NCBI Taxonomy" id="883069"/>
    <lineage>
        <taxon>Bacteria</taxon>
        <taxon>Bacillati</taxon>
        <taxon>Actinomycetota</taxon>
        <taxon>Actinomycetes</taxon>
        <taxon>Actinomycetales</taxon>
        <taxon>Actinomycetaceae</taxon>
        <taxon>Gleimia</taxon>
    </lineage>
</organism>
<comment type="subcellular location">
    <subcellularLocation>
        <location evidence="2">Membrane</location>
        <topology evidence="2">Multi-pass membrane protein</topology>
    </subcellularLocation>
</comment>
<dbReference type="CDD" id="cd06163">
    <property type="entry name" value="S2P-M50_PDZ_RseP-like"/>
    <property type="match status" value="1"/>
</dbReference>
<evidence type="ECO:0000256" key="3">
    <source>
        <dbReference type="ARBA" id="ARBA00007931"/>
    </source>
</evidence>
<evidence type="ECO:0000259" key="12">
    <source>
        <dbReference type="Pfam" id="PF02163"/>
    </source>
</evidence>
<dbReference type="InterPro" id="IPR041489">
    <property type="entry name" value="PDZ_6"/>
</dbReference>
<protein>
    <submittedName>
        <fullName evidence="14">RIP metalloprotease RseP</fullName>
    </submittedName>
</protein>
<keyword evidence="10 11" id="KW-0472">Membrane</keyword>
<dbReference type="GO" id="GO:0004222">
    <property type="term" value="F:metalloendopeptidase activity"/>
    <property type="evidence" value="ECO:0007669"/>
    <property type="project" value="InterPro"/>
</dbReference>
<evidence type="ECO:0000313" key="14">
    <source>
        <dbReference type="EMBL" id="EPD29375.1"/>
    </source>
</evidence>
<dbReference type="GO" id="GO:0006508">
    <property type="term" value="P:proteolysis"/>
    <property type="evidence" value="ECO:0007669"/>
    <property type="project" value="UniProtKB-KW"/>
</dbReference>
<dbReference type="PANTHER" id="PTHR42837:SF2">
    <property type="entry name" value="MEMBRANE METALLOPROTEASE ARASP2, CHLOROPLASTIC-RELATED"/>
    <property type="match status" value="1"/>
</dbReference>
<sequence length="411" mass="43987">MSYAIGILLTIVALMISVALHELGHMIPAKKFGVYVPQYMVGFGPTLYSRQVGDTEYGVKAILLGGYVRLAGMYAPAREGVKLTNRKGQMTLAQEARLASAEELPKGRESQAFYNLSVPKKLAVMLGGPITNLLLAIVLFAIIVLGFGFNVATTTLDQVPQCIGTTSQTCTKQNPKSPAYEAGLRAGDKIVSWGPVQASSWDDVVNAIEHQDGAAKVVVQRDGVLQEFDVTPVQVGERKVAGIISKVERERGTLGDVGDITWQTFKGTASIVLVLPRAVWDVGVQLFTDAPRDPNSVLSVVGVGRIAGEVSAEQGVGVADRAMLLLSLWASLNMALFVFNLIPLPPLDGGHVAGALWEGLRRTFNRVTGRPDPGPADTARMVPVSYVIFVLLMAMTVLLIVADIIKPISLV</sequence>
<dbReference type="RefSeq" id="WP_016445008.1">
    <property type="nucleotide sequence ID" value="NZ_KE150268.1"/>
</dbReference>
<evidence type="ECO:0000256" key="6">
    <source>
        <dbReference type="ARBA" id="ARBA00022801"/>
    </source>
</evidence>
<evidence type="ECO:0000313" key="15">
    <source>
        <dbReference type="Proteomes" id="UP000014387"/>
    </source>
</evidence>
<evidence type="ECO:0000256" key="8">
    <source>
        <dbReference type="ARBA" id="ARBA00022989"/>
    </source>
</evidence>
<accession>A0A9W5RCQ9</accession>
<dbReference type="InterPro" id="IPR004387">
    <property type="entry name" value="Pept_M50_Zn"/>
</dbReference>
<dbReference type="Gene3D" id="2.30.42.10">
    <property type="match status" value="1"/>
</dbReference>
<keyword evidence="9 14" id="KW-0482">Metalloprotease</keyword>
<comment type="caution">
    <text evidence="14">The sequence shown here is derived from an EMBL/GenBank/DDBJ whole genome shotgun (WGS) entry which is preliminary data.</text>
</comment>
<dbReference type="SUPFAM" id="SSF50156">
    <property type="entry name" value="PDZ domain-like"/>
    <property type="match status" value="1"/>
</dbReference>
<reference evidence="14 15" key="1">
    <citation type="submission" date="2013-05" db="EMBL/GenBank/DDBJ databases">
        <title>The Genome Sequence of Actinomyces europaeus ACS-120-V-COL10B.</title>
        <authorList>
            <consortium name="The Broad Institute Genomics Platform"/>
            <person name="Earl A."/>
            <person name="Ward D."/>
            <person name="Feldgarden M."/>
            <person name="Gevers D."/>
            <person name="Saerens B."/>
            <person name="Vaneechoutte M."/>
            <person name="Walker B."/>
            <person name="Young S."/>
            <person name="Zeng Q."/>
            <person name="Gargeya S."/>
            <person name="Fitzgerald M."/>
            <person name="Haas B."/>
            <person name="Abouelleil A."/>
            <person name="Allen A.W."/>
            <person name="Alvarado L."/>
            <person name="Arachchi H.M."/>
            <person name="Berlin A.M."/>
            <person name="Chapman S.B."/>
            <person name="Gainer-Dewar J."/>
            <person name="Goldberg J."/>
            <person name="Griggs A."/>
            <person name="Gujja S."/>
            <person name="Hansen M."/>
            <person name="Howarth C."/>
            <person name="Imamovic A."/>
            <person name="Ireland A."/>
            <person name="Larimer J."/>
            <person name="McCowan C."/>
            <person name="Murphy C."/>
            <person name="Pearson M."/>
            <person name="Poon T.W."/>
            <person name="Priest M."/>
            <person name="Roberts A."/>
            <person name="Saif S."/>
            <person name="Shea T."/>
            <person name="Sisk P."/>
            <person name="Sykes S."/>
            <person name="Wortman J."/>
            <person name="Nusbaum C."/>
            <person name="Birren B."/>
        </authorList>
    </citation>
    <scope>NUCLEOTIDE SEQUENCE [LARGE SCALE GENOMIC DNA]</scope>
    <source>
        <strain evidence="14 15">ACS-120-V-Col10b</strain>
    </source>
</reference>
<feature type="transmembrane region" description="Helical" evidence="11">
    <location>
        <begin position="130"/>
        <end position="151"/>
    </location>
</feature>
<name>A0A9W5RCQ9_9ACTO</name>
<keyword evidence="8 11" id="KW-1133">Transmembrane helix</keyword>
<comment type="similarity">
    <text evidence="3">Belongs to the peptidase M50B family.</text>
</comment>
<feature type="domain" description="Peptidase M50" evidence="12">
    <location>
        <begin position="10"/>
        <end position="364"/>
    </location>
</feature>
<dbReference type="PANTHER" id="PTHR42837">
    <property type="entry name" value="REGULATOR OF SIGMA-E PROTEASE RSEP"/>
    <property type="match status" value="1"/>
</dbReference>
<proteinExistence type="inferred from homology"/>
<keyword evidence="15" id="KW-1185">Reference proteome</keyword>
<evidence type="ECO:0000256" key="2">
    <source>
        <dbReference type="ARBA" id="ARBA00004141"/>
    </source>
</evidence>
<evidence type="ECO:0000256" key="4">
    <source>
        <dbReference type="ARBA" id="ARBA00022670"/>
    </source>
</evidence>
<comment type="cofactor">
    <cofactor evidence="1">
        <name>Zn(2+)</name>
        <dbReference type="ChEBI" id="CHEBI:29105"/>
    </cofactor>
</comment>
<evidence type="ECO:0000259" key="13">
    <source>
        <dbReference type="Pfam" id="PF17820"/>
    </source>
</evidence>
<evidence type="ECO:0000256" key="7">
    <source>
        <dbReference type="ARBA" id="ARBA00022833"/>
    </source>
</evidence>
<evidence type="ECO:0000256" key="10">
    <source>
        <dbReference type="ARBA" id="ARBA00023136"/>
    </source>
</evidence>